<dbReference type="EMBL" id="CDMC01000009">
    <property type="protein sequence ID" value="CEL07574.1"/>
    <property type="molecule type" value="Genomic_DNA"/>
</dbReference>
<sequence length="124" mass="13130">MRGRCCIVAQGVTNHLSNLFGTSSSRLSLKLGTPQVVLSLHEVDASPTAGSALLSQSQLYLGAGTQGITSSNMAKRHVSCLQGCSFASRTRVQTNHSKSAKNAGLAPRLHTNVILKAQWLQGTR</sequence>
<evidence type="ECO:0000313" key="2">
    <source>
        <dbReference type="Proteomes" id="UP000054771"/>
    </source>
</evidence>
<proteinExistence type="predicted"/>
<name>A0A0U5G789_ASPCI</name>
<dbReference type="Proteomes" id="UP000054771">
    <property type="component" value="Unassembled WGS sequence"/>
</dbReference>
<dbReference type="AlphaFoldDB" id="A0A0U5G789"/>
<evidence type="ECO:0000313" key="1">
    <source>
        <dbReference type="EMBL" id="CEL07574.1"/>
    </source>
</evidence>
<reference evidence="2" key="1">
    <citation type="journal article" date="2016" name="Genome Announc.">
        <title>Draft genome sequences of fungus Aspergillus calidoustus.</title>
        <authorList>
            <person name="Horn F."/>
            <person name="Linde J."/>
            <person name="Mattern D.J."/>
            <person name="Walther G."/>
            <person name="Guthke R."/>
            <person name="Scherlach K."/>
            <person name="Martin K."/>
            <person name="Brakhage A.A."/>
            <person name="Petzke L."/>
            <person name="Valiante V."/>
        </authorList>
    </citation>
    <scope>NUCLEOTIDE SEQUENCE [LARGE SCALE GENOMIC DNA]</scope>
    <source>
        <strain evidence="2">SF006504</strain>
    </source>
</reference>
<keyword evidence="2" id="KW-1185">Reference proteome</keyword>
<gene>
    <name evidence="1" type="ORF">ASPCAL10731</name>
</gene>
<organism evidence="1 2">
    <name type="scientific">Aspergillus calidoustus</name>
    <dbReference type="NCBI Taxonomy" id="454130"/>
    <lineage>
        <taxon>Eukaryota</taxon>
        <taxon>Fungi</taxon>
        <taxon>Dikarya</taxon>
        <taxon>Ascomycota</taxon>
        <taxon>Pezizomycotina</taxon>
        <taxon>Eurotiomycetes</taxon>
        <taxon>Eurotiomycetidae</taxon>
        <taxon>Eurotiales</taxon>
        <taxon>Aspergillaceae</taxon>
        <taxon>Aspergillus</taxon>
        <taxon>Aspergillus subgen. Nidulantes</taxon>
    </lineage>
</organism>
<accession>A0A0U5G789</accession>
<protein>
    <submittedName>
        <fullName evidence="1">Uncharacterized protein</fullName>
    </submittedName>
</protein>